<dbReference type="EMBL" id="DSIY01000004">
    <property type="protein sequence ID" value="HEG89858.1"/>
    <property type="molecule type" value="Genomic_DNA"/>
</dbReference>
<protein>
    <submittedName>
        <fullName evidence="1">Uncharacterized protein</fullName>
    </submittedName>
</protein>
<organism evidence="1">
    <name type="scientific">Thermorudis peleae</name>
    <dbReference type="NCBI Taxonomy" id="1382356"/>
    <lineage>
        <taxon>Bacteria</taxon>
        <taxon>Pseudomonadati</taxon>
        <taxon>Thermomicrobiota</taxon>
        <taxon>Thermomicrobia</taxon>
        <taxon>Thermomicrobia incertae sedis</taxon>
        <taxon>Thermorudis</taxon>
    </lineage>
</organism>
<sequence>MNQRGNRYGSYLVVHEIQVGQRGAAERRISFGTLPPELAQQLVAVGQPAGCFQEREVAQRLVLLQALAADRQVLEQGR</sequence>
<accession>A0A831WXF5</accession>
<gene>
    <name evidence="1" type="ORF">ENP34_00190</name>
</gene>
<name>A0A831WXF5_9BACT</name>
<comment type="caution">
    <text evidence="1">The sequence shown here is derived from an EMBL/GenBank/DDBJ whole genome shotgun (WGS) entry which is preliminary data.</text>
</comment>
<dbReference type="AlphaFoldDB" id="A0A831WXF5"/>
<reference evidence="1" key="1">
    <citation type="journal article" date="2020" name="mSystems">
        <title>Genome- and Community-Level Interaction Insights into Carbon Utilization and Element Cycling Functions of Hydrothermarchaeota in Hydrothermal Sediment.</title>
        <authorList>
            <person name="Zhou Z."/>
            <person name="Liu Y."/>
            <person name="Xu W."/>
            <person name="Pan J."/>
            <person name="Luo Z.H."/>
            <person name="Li M."/>
        </authorList>
    </citation>
    <scope>NUCLEOTIDE SEQUENCE [LARGE SCALE GENOMIC DNA]</scope>
    <source>
        <strain evidence="1">SpSt-210</strain>
    </source>
</reference>
<evidence type="ECO:0000313" key="1">
    <source>
        <dbReference type="EMBL" id="HEG89858.1"/>
    </source>
</evidence>
<proteinExistence type="predicted"/>